<keyword evidence="8 17" id="KW-0812">Transmembrane</keyword>
<dbReference type="PANTHER" id="PTHR14269:SF62">
    <property type="entry name" value="CDP-DIACYLGLYCEROL--GLYCEROL-3-PHOSPHATE 3-PHOSPHATIDYLTRANSFERASE 1, CHLOROPLASTIC"/>
    <property type="match status" value="1"/>
</dbReference>
<comment type="caution">
    <text evidence="18">The sequence shown here is derived from an EMBL/GenBank/DDBJ whole genome shotgun (WGS) entry which is preliminary data.</text>
</comment>
<accession>A0ABQ0AA44</accession>
<evidence type="ECO:0000256" key="14">
    <source>
        <dbReference type="ARBA" id="ARBA00048586"/>
    </source>
</evidence>
<dbReference type="Pfam" id="PF01066">
    <property type="entry name" value="CDP-OH_P_transf"/>
    <property type="match status" value="1"/>
</dbReference>
<feature type="transmembrane region" description="Helical" evidence="17">
    <location>
        <begin position="152"/>
        <end position="173"/>
    </location>
</feature>
<dbReference type="PIRSF" id="PIRSF000847">
    <property type="entry name" value="Phos_ph_gly_syn"/>
    <property type="match status" value="1"/>
</dbReference>
<dbReference type="InterPro" id="IPR004570">
    <property type="entry name" value="Phosphatidylglycerol_P_synth"/>
</dbReference>
<keyword evidence="10" id="KW-0443">Lipid metabolism</keyword>
<evidence type="ECO:0000256" key="11">
    <source>
        <dbReference type="ARBA" id="ARBA00023136"/>
    </source>
</evidence>
<name>A0ABQ0AA44_9GAMM</name>
<dbReference type="NCBIfam" id="TIGR00560">
    <property type="entry name" value="pgsA"/>
    <property type="match status" value="1"/>
</dbReference>
<feature type="transmembrane region" description="Helical" evidence="17">
    <location>
        <begin position="87"/>
        <end position="106"/>
    </location>
</feature>
<protein>
    <recommendedName>
        <fullName evidence="5 15">CDP-diacylglycerol--glycerol-3-phosphate 3-phosphatidyltransferase</fullName>
        <ecNumber evidence="4 15">2.7.8.5</ecNumber>
    </recommendedName>
</protein>
<keyword evidence="9 17" id="KW-1133">Transmembrane helix</keyword>
<evidence type="ECO:0000313" key="18">
    <source>
        <dbReference type="EMBL" id="GAA6168480.1"/>
    </source>
</evidence>
<organism evidence="18 19">
    <name type="scientific">Sessilibacter corallicola</name>
    <dbReference type="NCBI Taxonomy" id="2904075"/>
    <lineage>
        <taxon>Bacteria</taxon>
        <taxon>Pseudomonadati</taxon>
        <taxon>Pseudomonadota</taxon>
        <taxon>Gammaproteobacteria</taxon>
        <taxon>Cellvibrionales</taxon>
        <taxon>Cellvibrionaceae</taxon>
        <taxon>Sessilibacter</taxon>
    </lineage>
</organism>
<dbReference type="Gene3D" id="1.20.120.1760">
    <property type="match status" value="1"/>
</dbReference>
<dbReference type="EC" id="2.7.8.5" evidence="4 15"/>
<comment type="pathway">
    <text evidence="2">Phospholipid metabolism; phosphatidylglycerol biosynthesis; phosphatidylglycerol from CDP-diacylglycerol: step 1/2.</text>
</comment>
<dbReference type="PROSITE" id="PS00379">
    <property type="entry name" value="CDP_ALCOHOL_P_TRANSF"/>
    <property type="match status" value="1"/>
</dbReference>
<evidence type="ECO:0000256" key="13">
    <source>
        <dbReference type="ARBA" id="ARBA00023264"/>
    </source>
</evidence>
<evidence type="ECO:0000256" key="15">
    <source>
        <dbReference type="NCBIfam" id="TIGR00560"/>
    </source>
</evidence>
<comment type="catalytic activity">
    <reaction evidence="14">
        <text>a CDP-1,2-diacyl-sn-glycerol + sn-glycerol 3-phosphate = a 1,2-diacyl-sn-glycero-3-phospho-(1'-sn-glycero-3'-phosphate) + CMP + H(+)</text>
        <dbReference type="Rhea" id="RHEA:12593"/>
        <dbReference type="ChEBI" id="CHEBI:15378"/>
        <dbReference type="ChEBI" id="CHEBI:57597"/>
        <dbReference type="ChEBI" id="CHEBI:58332"/>
        <dbReference type="ChEBI" id="CHEBI:60110"/>
        <dbReference type="ChEBI" id="CHEBI:60377"/>
        <dbReference type="EC" id="2.7.8.5"/>
    </reaction>
</comment>
<feature type="transmembrane region" description="Helical" evidence="17">
    <location>
        <begin position="127"/>
        <end position="146"/>
    </location>
</feature>
<keyword evidence="13" id="KW-1208">Phospholipid metabolism</keyword>
<keyword evidence="6" id="KW-0444">Lipid biosynthesis</keyword>
<keyword evidence="12" id="KW-0594">Phospholipid biosynthesis</keyword>
<evidence type="ECO:0000256" key="4">
    <source>
        <dbReference type="ARBA" id="ARBA00013170"/>
    </source>
</evidence>
<evidence type="ECO:0000256" key="7">
    <source>
        <dbReference type="ARBA" id="ARBA00022679"/>
    </source>
</evidence>
<evidence type="ECO:0000256" key="17">
    <source>
        <dbReference type="SAM" id="Phobius"/>
    </source>
</evidence>
<sequence length="189" mass="20755">MTLANQLTLLRIILIPALILVFYLPFQFSALSSALIFSLAAITDWADGYIARKYNQSTPFGAFLDPVADKLMVATALVLLVEVHASAWFAIPAVVIVGREIVISALREWMAELGKRANVAVSNIGKIKTTCQMVSIIVLLLFRPGVNLTMTWIGYITLYLAAILTLWSMVIYLKAAWPDLKPSKPGASE</sequence>
<proteinExistence type="inferred from homology"/>
<evidence type="ECO:0000256" key="12">
    <source>
        <dbReference type="ARBA" id="ARBA00023209"/>
    </source>
</evidence>
<evidence type="ECO:0000313" key="19">
    <source>
        <dbReference type="Proteomes" id="UP001465153"/>
    </source>
</evidence>
<dbReference type="InterPro" id="IPR043130">
    <property type="entry name" value="CDP-OH_PTrfase_TM_dom"/>
</dbReference>
<evidence type="ECO:0000256" key="16">
    <source>
        <dbReference type="RuleBase" id="RU003750"/>
    </source>
</evidence>
<evidence type="ECO:0000256" key="2">
    <source>
        <dbReference type="ARBA" id="ARBA00005042"/>
    </source>
</evidence>
<dbReference type="InterPro" id="IPR000462">
    <property type="entry name" value="CDP-OH_P_trans"/>
</dbReference>
<dbReference type="RefSeq" id="WP_233089273.1">
    <property type="nucleotide sequence ID" value="NZ_BAABWN010000007.1"/>
</dbReference>
<dbReference type="InterPro" id="IPR048254">
    <property type="entry name" value="CDP_ALCOHOL_P_TRANSF_CS"/>
</dbReference>
<reference evidence="18 19" key="1">
    <citation type="submission" date="2024-04" db="EMBL/GenBank/DDBJ databases">
        <title>Draft genome sequence of Sessilibacter corallicola NBRC 116591.</title>
        <authorList>
            <person name="Miyakawa T."/>
            <person name="Kusuya Y."/>
            <person name="Miura T."/>
        </authorList>
    </citation>
    <scope>NUCLEOTIDE SEQUENCE [LARGE SCALE GENOMIC DNA]</scope>
    <source>
        <strain evidence="18 19">KU-00831-HH</strain>
    </source>
</reference>
<keyword evidence="7 16" id="KW-0808">Transferase</keyword>
<dbReference type="InterPro" id="IPR050324">
    <property type="entry name" value="CDP-alcohol_PTase-I"/>
</dbReference>
<comment type="subcellular location">
    <subcellularLocation>
        <location evidence="1">Membrane</location>
        <topology evidence="1">Multi-pass membrane protein</topology>
    </subcellularLocation>
</comment>
<feature type="transmembrane region" description="Helical" evidence="17">
    <location>
        <begin position="7"/>
        <end position="24"/>
    </location>
</feature>
<evidence type="ECO:0000256" key="10">
    <source>
        <dbReference type="ARBA" id="ARBA00023098"/>
    </source>
</evidence>
<evidence type="ECO:0000256" key="5">
    <source>
        <dbReference type="ARBA" id="ARBA00014944"/>
    </source>
</evidence>
<keyword evidence="11 17" id="KW-0472">Membrane</keyword>
<gene>
    <name evidence="18" type="primary">pgsA</name>
    <name evidence="18" type="ORF">NBRC116591_22910</name>
</gene>
<dbReference type="PANTHER" id="PTHR14269">
    <property type="entry name" value="CDP-DIACYLGLYCEROL--GLYCEROL-3-PHOSPHATE 3-PHOSPHATIDYLTRANSFERASE-RELATED"/>
    <property type="match status" value="1"/>
</dbReference>
<dbReference type="EMBL" id="BAABWN010000007">
    <property type="protein sequence ID" value="GAA6168480.1"/>
    <property type="molecule type" value="Genomic_DNA"/>
</dbReference>
<evidence type="ECO:0000256" key="6">
    <source>
        <dbReference type="ARBA" id="ARBA00022516"/>
    </source>
</evidence>
<evidence type="ECO:0000256" key="8">
    <source>
        <dbReference type="ARBA" id="ARBA00022692"/>
    </source>
</evidence>
<evidence type="ECO:0000256" key="1">
    <source>
        <dbReference type="ARBA" id="ARBA00004141"/>
    </source>
</evidence>
<evidence type="ECO:0000256" key="3">
    <source>
        <dbReference type="ARBA" id="ARBA00010441"/>
    </source>
</evidence>
<comment type="similarity">
    <text evidence="3 16">Belongs to the CDP-alcohol phosphatidyltransferase class-I family.</text>
</comment>
<evidence type="ECO:0000256" key="9">
    <source>
        <dbReference type="ARBA" id="ARBA00022989"/>
    </source>
</evidence>
<dbReference type="Proteomes" id="UP001465153">
    <property type="component" value="Unassembled WGS sequence"/>
</dbReference>
<keyword evidence="19" id="KW-1185">Reference proteome</keyword>